<sequence length="47" mass="4876">MSRRSLRQIAFITTFTTVAVLYGPVMAVAITALLAGTVAIATGGRHA</sequence>
<keyword evidence="1" id="KW-0472">Membrane</keyword>
<feature type="transmembrane region" description="Helical" evidence="1">
    <location>
        <begin position="12"/>
        <end position="41"/>
    </location>
</feature>
<organism evidence="2 3">
    <name type="scientific">Actinomadura adrarensis</name>
    <dbReference type="NCBI Taxonomy" id="1819600"/>
    <lineage>
        <taxon>Bacteria</taxon>
        <taxon>Bacillati</taxon>
        <taxon>Actinomycetota</taxon>
        <taxon>Actinomycetes</taxon>
        <taxon>Streptosporangiales</taxon>
        <taxon>Thermomonosporaceae</taxon>
        <taxon>Actinomadura</taxon>
    </lineage>
</organism>
<dbReference type="Proteomes" id="UP001597083">
    <property type="component" value="Unassembled WGS sequence"/>
</dbReference>
<evidence type="ECO:0000256" key="1">
    <source>
        <dbReference type="SAM" id="Phobius"/>
    </source>
</evidence>
<keyword evidence="3" id="KW-1185">Reference proteome</keyword>
<name>A0ABW3CAY9_9ACTN</name>
<comment type="caution">
    <text evidence="2">The sequence shown here is derived from an EMBL/GenBank/DDBJ whole genome shotgun (WGS) entry which is preliminary data.</text>
</comment>
<reference evidence="3" key="1">
    <citation type="journal article" date="2019" name="Int. J. Syst. Evol. Microbiol.">
        <title>The Global Catalogue of Microorganisms (GCM) 10K type strain sequencing project: providing services to taxonomists for standard genome sequencing and annotation.</title>
        <authorList>
            <consortium name="The Broad Institute Genomics Platform"/>
            <consortium name="The Broad Institute Genome Sequencing Center for Infectious Disease"/>
            <person name="Wu L."/>
            <person name="Ma J."/>
        </authorList>
    </citation>
    <scope>NUCLEOTIDE SEQUENCE [LARGE SCALE GENOMIC DNA]</scope>
    <source>
        <strain evidence="3">JCM 31696</strain>
    </source>
</reference>
<proteinExistence type="predicted"/>
<gene>
    <name evidence="2" type="ORF">ACFQ07_02615</name>
</gene>
<protein>
    <submittedName>
        <fullName evidence="2">Uncharacterized protein</fullName>
    </submittedName>
</protein>
<evidence type="ECO:0000313" key="2">
    <source>
        <dbReference type="EMBL" id="MFD0851097.1"/>
    </source>
</evidence>
<dbReference type="EMBL" id="JBHTIR010000252">
    <property type="protein sequence ID" value="MFD0851097.1"/>
    <property type="molecule type" value="Genomic_DNA"/>
</dbReference>
<keyword evidence="1" id="KW-0812">Transmembrane</keyword>
<keyword evidence="1" id="KW-1133">Transmembrane helix</keyword>
<accession>A0ABW3CAY9</accession>
<evidence type="ECO:0000313" key="3">
    <source>
        <dbReference type="Proteomes" id="UP001597083"/>
    </source>
</evidence>